<dbReference type="RefSeq" id="WP_159822770.1">
    <property type="nucleotide sequence ID" value="NZ_CABWNB010000002.1"/>
</dbReference>
<evidence type="ECO:0000256" key="3">
    <source>
        <dbReference type="ARBA" id="ARBA00022960"/>
    </source>
</evidence>
<dbReference type="InterPro" id="IPR015946">
    <property type="entry name" value="KH_dom-like_a/b"/>
</dbReference>
<dbReference type="GO" id="GO:0008360">
    <property type="term" value="P:regulation of cell shape"/>
    <property type="evidence" value="ECO:0007669"/>
    <property type="project" value="UniProtKB-KW"/>
</dbReference>
<dbReference type="Pfam" id="PF01424">
    <property type="entry name" value="R3H"/>
    <property type="match status" value="1"/>
</dbReference>
<keyword evidence="1 6" id="KW-0963">Cytoplasm</keyword>
<dbReference type="AlphaFoldDB" id="A0A841R1Z9"/>
<dbReference type="SUPFAM" id="SSF82708">
    <property type="entry name" value="R3H domain"/>
    <property type="match status" value="1"/>
</dbReference>
<dbReference type="PANTHER" id="PTHR35800">
    <property type="entry name" value="PROTEIN JAG"/>
    <property type="match status" value="1"/>
</dbReference>
<dbReference type="InterPro" id="IPR036867">
    <property type="entry name" value="R3H_dom_sf"/>
</dbReference>
<protein>
    <recommendedName>
        <fullName evidence="6">RNA-binding protein KhpB</fullName>
    </recommendedName>
    <alternativeName>
        <fullName evidence="6">RNA-binding protein EloR</fullName>
    </alternativeName>
</protein>
<dbReference type="Gene3D" id="3.30.30.80">
    <property type="entry name" value="probable RNA-binding protein from clostridium symbiosum atcc 14940"/>
    <property type="match status" value="1"/>
</dbReference>
<evidence type="ECO:0000313" key="10">
    <source>
        <dbReference type="Proteomes" id="UP000591941"/>
    </source>
</evidence>
<dbReference type="CDD" id="cd02414">
    <property type="entry name" value="KH-II_Jag"/>
    <property type="match status" value="1"/>
</dbReference>
<evidence type="ECO:0000313" key="9">
    <source>
        <dbReference type="EMBL" id="MBB6477816.1"/>
    </source>
</evidence>
<evidence type="ECO:0000259" key="8">
    <source>
        <dbReference type="PROSITE" id="PS51061"/>
    </source>
</evidence>
<dbReference type="GO" id="GO:0009252">
    <property type="term" value="P:peptidoglycan biosynthetic process"/>
    <property type="evidence" value="ECO:0007669"/>
    <property type="project" value="UniProtKB-UniRule"/>
</dbReference>
<organism evidence="9 10">
    <name type="scientific">Negativicoccus succinicivorans</name>
    <dbReference type="NCBI Taxonomy" id="620903"/>
    <lineage>
        <taxon>Bacteria</taxon>
        <taxon>Bacillati</taxon>
        <taxon>Bacillota</taxon>
        <taxon>Negativicutes</taxon>
        <taxon>Veillonellales</taxon>
        <taxon>Veillonellaceae</taxon>
        <taxon>Negativicoccus</taxon>
    </lineage>
</organism>
<dbReference type="InterPro" id="IPR001374">
    <property type="entry name" value="R3H_dom"/>
</dbReference>
<evidence type="ECO:0000256" key="4">
    <source>
        <dbReference type="ARBA" id="ARBA00023186"/>
    </source>
</evidence>
<dbReference type="OrthoDB" id="9794483at2"/>
<reference evidence="9 10" key="1">
    <citation type="submission" date="2020-08" db="EMBL/GenBank/DDBJ databases">
        <title>Genomic Encyclopedia of Type Strains, Phase IV (KMG-IV): sequencing the most valuable type-strain genomes for metagenomic binning, comparative biology and taxonomic classification.</title>
        <authorList>
            <person name="Goeker M."/>
        </authorList>
    </citation>
    <scope>NUCLEOTIDE SEQUENCE [LARGE SCALE GENOMIC DNA]</scope>
    <source>
        <strain evidence="9 10">DSM 21255</strain>
    </source>
</reference>
<comment type="caution">
    <text evidence="9">The sequence shown here is derived from an EMBL/GenBank/DDBJ whole genome shotgun (WGS) entry which is preliminary data.</text>
</comment>
<dbReference type="Gene3D" id="3.30.1370.50">
    <property type="entry name" value="R3H-like domain"/>
    <property type="match status" value="1"/>
</dbReference>
<evidence type="ECO:0000256" key="7">
    <source>
        <dbReference type="SAM" id="MobiDB-lite"/>
    </source>
</evidence>
<evidence type="ECO:0000256" key="2">
    <source>
        <dbReference type="ARBA" id="ARBA00022884"/>
    </source>
</evidence>
<dbReference type="GeneID" id="93486131"/>
<evidence type="ECO:0000256" key="1">
    <source>
        <dbReference type="ARBA" id="ARBA00022490"/>
    </source>
</evidence>
<dbReference type="Pfam" id="PF14804">
    <property type="entry name" value="Jag_N"/>
    <property type="match status" value="1"/>
</dbReference>
<evidence type="ECO:0000256" key="6">
    <source>
        <dbReference type="HAMAP-Rule" id="MF_00867"/>
    </source>
</evidence>
<feature type="region of interest" description="Disordered" evidence="7">
    <location>
        <begin position="116"/>
        <end position="157"/>
    </location>
</feature>
<dbReference type="SMART" id="SM00393">
    <property type="entry name" value="R3H"/>
    <property type="match status" value="1"/>
</dbReference>
<dbReference type="EMBL" id="JACHHI010000003">
    <property type="protein sequence ID" value="MBB6477816.1"/>
    <property type="molecule type" value="Genomic_DNA"/>
</dbReference>
<dbReference type="HAMAP" id="MF_00867">
    <property type="entry name" value="KhpB"/>
    <property type="match status" value="1"/>
</dbReference>
<keyword evidence="5 6" id="KW-0961">Cell wall biogenesis/degradation</keyword>
<comment type="function">
    <text evidence="6">A probable RNA chaperone. Forms a complex with KhpA which binds to cellular RNA and controls its expression. Plays a role in peptidoglycan (PG) homeostasis and cell length regulation.</text>
</comment>
<dbReference type="CDD" id="cd02644">
    <property type="entry name" value="R3H_jag"/>
    <property type="match status" value="1"/>
</dbReference>
<dbReference type="GO" id="GO:0003723">
    <property type="term" value="F:RNA binding"/>
    <property type="evidence" value="ECO:0007669"/>
    <property type="project" value="UniProtKB-UniRule"/>
</dbReference>
<keyword evidence="4 6" id="KW-0143">Chaperone</keyword>
<sequence>MSHPIEFTGKTVEEATAKALAELQVARGEVNVDVLSEGSKGIFGIGAKEARILVTKLYGELTESEVDEEIAKADYIVPREELTEASERQAQMSAGLEAATGIEVQNEEPVIETSATVAEEPQAAEEKAGADAAENDDAAAEAVTNHRPQSAFSADEQAETAQRAKAFLQSVTDAMGLDVMIEKRLTTERILLQLHGRGLGVLIGKHGKTLDSLQYLTNLAANQSGRGRYFVMLDVEDYRERRQATLESLAIRMANRVKRSQRPLVLEPMNAYERKIIHLTLQDDPDVYTKSEGELDNRHLVIHYKQ</sequence>
<dbReference type="InterPro" id="IPR038008">
    <property type="entry name" value="Jag_KH"/>
</dbReference>
<dbReference type="GO" id="GO:0005737">
    <property type="term" value="C:cytoplasm"/>
    <property type="evidence" value="ECO:0007669"/>
    <property type="project" value="UniProtKB-SubCell"/>
</dbReference>
<dbReference type="Gene3D" id="3.30.300.20">
    <property type="match status" value="1"/>
</dbReference>
<comment type="domain">
    <text evidence="6">Has an N-terminal Jag-N domain and 2 RNA-binding domains (KH and R3H).</text>
</comment>
<proteinExistence type="inferred from homology"/>
<dbReference type="InterPro" id="IPR032782">
    <property type="entry name" value="KhpB_N"/>
</dbReference>
<accession>A0A841R1Z9</accession>
<keyword evidence="10" id="KW-1185">Reference proteome</keyword>
<dbReference type="InterPro" id="IPR038247">
    <property type="entry name" value="Jag_N_dom_sf"/>
</dbReference>
<gene>
    <name evidence="6" type="primary">khpB</name>
    <name evidence="6" type="synonym">eloR</name>
    <name evidence="9" type="ORF">HNR45_000849</name>
</gene>
<dbReference type="SMART" id="SM01245">
    <property type="entry name" value="Jag_N"/>
    <property type="match status" value="1"/>
</dbReference>
<comment type="subcellular location">
    <subcellularLocation>
        <location evidence="6">Cytoplasm</location>
    </subcellularLocation>
</comment>
<keyword evidence="2 6" id="KW-0694">RNA-binding</keyword>
<name>A0A841R1Z9_9FIRM</name>
<dbReference type="Pfam" id="PF13083">
    <property type="entry name" value="KH_KhpA-B"/>
    <property type="match status" value="1"/>
</dbReference>
<comment type="subunit">
    <text evidence="6">Forms a complex with KhpA.</text>
</comment>
<dbReference type="PROSITE" id="PS51061">
    <property type="entry name" value="R3H"/>
    <property type="match status" value="1"/>
</dbReference>
<dbReference type="NCBIfam" id="NF041568">
    <property type="entry name" value="Jag_EloR"/>
    <property type="match status" value="1"/>
</dbReference>
<dbReference type="InterPro" id="IPR034079">
    <property type="entry name" value="R3H_KhpB"/>
</dbReference>
<keyword evidence="3 6" id="KW-0133">Cell shape</keyword>
<dbReference type="GO" id="GO:0071555">
    <property type="term" value="P:cell wall organization"/>
    <property type="evidence" value="ECO:0007669"/>
    <property type="project" value="UniProtKB-KW"/>
</dbReference>
<dbReference type="PANTHER" id="PTHR35800:SF1">
    <property type="entry name" value="RNA-BINDING PROTEIN KHPB"/>
    <property type="match status" value="1"/>
</dbReference>
<dbReference type="Proteomes" id="UP000591941">
    <property type="component" value="Unassembled WGS sequence"/>
</dbReference>
<comment type="similarity">
    <text evidence="6">Belongs to the KhpB RNA-binding protein family.</text>
</comment>
<dbReference type="InterPro" id="IPR039247">
    <property type="entry name" value="KhpB"/>
</dbReference>
<comment type="caution">
    <text evidence="6">Lacks conserved residue(s) required for the propagation of feature annotation.</text>
</comment>
<evidence type="ECO:0000256" key="5">
    <source>
        <dbReference type="ARBA" id="ARBA00023316"/>
    </source>
</evidence>
<feature type="domain" description="R3H" evidence="8">
    <location>
        <begin position="240"/>
        <end position="306"/>
    </location>
</feature>